<dbReference type="Gramene" id="Bo2g134680.1">
    <property type="protein sequence ID" value="Bo2g134680.1"/>
    <property type="gene ID" value="Bo2g134680"/>
</dbReference>
<dbReference type="HOGENOM" id="CLU_017415_3_1_1"/>
<dbReference type="Proteomes" id="UP000032141">
    <property type="component" value="Chromosome C2"/>
</dbReference>
<evidence type="ECO:0008006" key="3">
    <source>
        <dbReference type="Google" id="ProtNLM"/>
    </source>
</evidence>
<dbReference type="OMA" id="KEMASFW"/>
<name>A0A0D3AVB8_BRAOL</name>
<organism evidence="1 2">
    <name type="scientific">Brassica oleracea var. oleracea</name>
    <dbReference type="NCBI Taxonomy" id="109376"/>
    <lineage>
        <taxon>Eukaryota</taxon>
        <taxon>Viridiplantae</taxon>
        <taxon>Streptophyta</taxon>
        <taxon>Embryophyta</taxon>
        <taxon>Tracheophyta</taxon>
        <taxon>Spermatophyta</taxon>
        <taxon>Magnoliopsida</taxon>
        <taxon>eudicotyledons</taxon>
        <taxon>Gunneridae</taxon>
        <taxon>Pentapetalae</taxon>
        <taxon>rosids</taxon>
        <taxon>malvids</taxon>
        <taxon>Brassicales</taxon>
        <taxon>Brassicaceae</taxon>
        <taxon>Brassiceae</taxon>
        <taxon>Brassica</taxon>
    </lineage>
</organism>
<dbReference type="AlphaFoldDB" id="A0A0D3AVB8"/>
<dbReference type="EnsemblPlants" id="Bo2g134680.1">
    <property type="protein sequence ID" value="Bo2g134680.1"/>
    <property type="gene ID" value="Bo2g134680"/>
</dbReference>
<evidence type="ECO:0000313" key="1">
    <source>
        <dbReference type="EnsemblPlants" id="Bo2g134680.1"/>
    </source>
</evidence>
<reference evidence="1 2" key="1">
    <citation type="journal article" date="2014" name="Genome Biol.">
        <title>Transcriptome and methylome profiling reveals relics of genome dominance in the mesopolyploid Brassica oleracea.</title>
        <authorList>
            <person name="Parkin I.A."/>
            <person name="Koh C."/>
            <person name="Tang H."/>
            <person name="Robinson S.J."/>
            <person name="Kagale S."/>
            <person name="Clarke W.E."/>
            <person name="Town C.D."/>
            <person name="Nixon J."/>
            <person name="Krishnakumar V."/>
            <person name="Bidwell S.L."/>
            <person name="Denoeud F."/>
            <person name="Belcram H."/>
            <person name="Links M.G."/>
            <person name="Just J."/>
            <person name="Clarke C."/>
            <person name="Bender T."/>
            <person name="Huebert T."/>
            <person name="Mason A.S."/>
            <person name="Pires J.C."/>
            <person name="Barker G."/>
            <person name="Moore J."/>
            <person name="Walley P.G."/>
            <person name="Manoli S."/>
            <person name="Batley J."/>
            <person name="Edwards D."/>
            <person name="Nelson M.N."/>
            <person name="Wang X."/>
            <person name="Paterson A.H."/>
            <person name="King G."/>
            <person name="Bancroft I."/>
            <person name="Chalhoub B."/>
            <person name="Sharpe A.G."/>
        </authorList>
    </citation>
    <scope>NUCLEOTIDE SEQUENCE</scope>
    <source>
        <strain evidence="1 2">cv. TO1000</strain>
    </source>
</reference>
<protein>
    <recommendedName>
        <fullName evidence="3">DUF1985 domain-containing protein</fullName>
    </recommendedName>
</protein>
<keyword evidence="2" id="KW-1185">Reference proteome</keyword>
<reference evidence="1" key="2">
    <citation type="submission" date="2015-03" db="UniProtKB">
        <authorList>
            <consortium name="EnsemblPlants"/>
        </authorList>
    </citation>
    <scope>IDENTIFICATION</scope>
</reference>
<proteinExistence type="predicted"/>
<evidence type="ECO:0000313" key="2">
    <source>
        <dbReference type="Proteomes" id="UP000032141"/>
    </source>
</evidence>
<sequence length="162" mass="18732">MDLPELPWRIYRLGEKLPALKSISYHTDDSKLLTAVRHALYVDEYEELKDSNLGVFIKFKELNFGWASKLVHYMLSFQLNIKKKCEITKEMASFWEMMGVDVDAGPTSEQIIVACGRCEDLSREYCMWLGYLAIFTGFIEGRKYSISTRASLARFSDGFRSI</sequence>
<accession>A0A0D3AVB8</accession>